<dbReference type="PRINTS" id="PR00111">
    <property type="entry name" value="ABHYDROLASE"/>
</dbReference>
<dbReference type="EC" id="3.4.11.5" evidence="8 10"/>
<dbReference type="STRING" id="1441469.A0A1Q5Q9D1"/>
<proteinExistence type="inferred from homology"/>
<dbReference type="AlphaFoldDB" id="A0A1Q5Q9D1"/>
<keyword evidence="13" id="KW-1185">Reference proteome</keyword>
<dbReference type="Gene3D" id="3.40.50.1820">
    <property type="entry name" value="alpha/beta hydrolase"/>
    <property type="match status" value="1"/>
</dbReference>
<keyword evidence="6 8" id="KW-0645">Protease</keyword>
<evidence type="ECO:0000256" key="8">
    <source>
        <dbReference type="PIRNR" id="PIRNR006431"/>
    </source>
</evidence>
<evidence type="ECO:0000256" key="4">
    <source>
        <dbReference type="ARBA" id="ARBA00022438"/>
    </source>
</evidence>
<comment type="catalytic activity">
    <reaction evidence="1 8 10">
        <text>Release of N-terminal proline from a peptide.</text>
        <dbReference type="EC" id="3.4.11.5"/>
    </reaction>
</comment>
<dbReference type="PANTHER" id="PTHR43722:SF1">
    <property type="entry name" value="PROLINE IMINOPEPTIDASE"/>
    <property type="match status" value="1"/>
</dbReference>
<organism evidence="12 13">
    <name type="scientific">Talaromyces atroroseus</name>
    <dbReference type="NCBI Taxonomy" id="1441469"/>
    <lineage>
        <taxon>Eukaryota</taxon>
        <taxon>Fungi</taxon>
        <taxon>Dikarya</taxon>
        <taxon>Ascomycota</taxon>
        <taxon>Pezizomycotina</taxon>
        <taxon>Eurotiomycetes</taxon>
        <taxon>Eurotiomycetidae</taxon>
        <taxon>Eurotiales</taxon>
        <taxon>Trichocomaceae</taxon>
        <taxon>Talaromyces</taxon>
        <taxon>Talaromyces sect. Trachyspermi</taxon>
    </lineage>
</organism>
<evidence type="ECO:0000256" key="2">
    <source>
        <dbReference type="ARBA" id="ARBA00004496"/>
    </source>
</evidence>
<dbReference type="PIRSF" id="PIRSF006431">
    <property type="entry name" value="Pept_S33"/>
    <property type="match status" value="1"/>
</dbReference>
<dbReference type="InterPro" id="IPR005944">
    <property type="entry name" value="Pro_iminopeptidase"/>
</dbReference>
<dbReference type="RefSeq" id="XP_020120681.1">
    <property type="nucleotide sequence ID" value="XM_020266730.1"/>
</dbReference>
<dbReference type="GO" id="GO:0004177">
    <property type="term" value="F:aminopeptidase activity"/>
    <property type="evidence" value="ECO:0007669"/>
    <property type="project" value="UniProtKB-UniRule"/>
</dbReference>
<evidence type="ECO:0000256" key="5">
    <source>
        <dbReference type="ARBA" id="ARBA00022490"/>
    </source>
</evidence>
<sequence length="361" mass="40656">MTSNQVESREYAHQPAFDRGYLAVGPIHKLHYEQYGKEDGKPVIFLHGGPGGSTSSSNAKYFNPDLYRVVLFDQRGAGRSLPSCELRENTTHHLLNDIESLRSHLKIAKWHLVFGGSWGSTLALLYAQQYPERVGSLVLRGIFTVRKSECEWARGKDGAARMYPEAYQRFVDFLPESERQNPAESYSKYILCTSSDPDKQEARLAAAREWNRWELTIGALTHAPSVFEKLKDEQWVLGHATLEALYEANGAWLEEGQILKKENIDAMRHIPGILPTLYYYCCSRSYLGRELMMGGGLAIATIVQGRYDLVCPPQNAWDLHTAWPESRLIWIADAGHSATEPGTQNALIEVCDEYAGLDVSE</sequence>
<accession>A0A1Q5Q9D1</accession>
<keyword evidence="7 8" id="KW-0378">Hydrolase</keyword>
<reference evidence="12 13" key="1">
    <citation type="submission" date="2015-06" db="EMBL/GenBank/DDBJ databases">
        <title>Talaromyces atroroseus IBT 11181 draft genome.</title>
        <authorList>
            <person name="Rasmussen K.B."/>
            <person name="Rasmussen S."/>
            <person name="Petersen B."/>
            <person name="Sicheritz-Ponten T."/>
            <person name="Mortensen U.H."/>
            <person name="Thrane U."/>
        </authorList>
    </citation>
    <scope>NUCLEOTIDE SEQUENCE [LARGE SCALE GENOMIC DNA]</scope>
    <source>
        <strain evidence="12 13">IBT 11181</strain>
    </source>
</reference>
<keyword evidence="4 8" id="KW-0031">Aminopeptidase</keyword>
<protein>
    <recommendedName>
        <fullName evidence="8 10">Proline iminopeptidase</fullName>
        <shortName evidence="8">PIP</shortName>
        <ecNumber evidence="8 10">3.4.11.5</ecNumber>
    </recommendedName>
    <alternativeName>
        <fullName evidence="8">Prolyl aminopeptidase</fullName>
    </alternativeName>
</protein>
<name>A0A1Q5Q9D1_TALAT</name>
<comment type="similarity">
    <text evidence="3 8 10">Belongs to the peptidase S33 family.</text>
</comment>
<dbReference type="InterPro" id="IPR029058">
    <property type="entry name" value="AB_hydrolase_fold"/>
</dbReference>
<feature type="active site" evidence="9">
    <location>
        <position position="308"/>
    </location>
</feature>
<dbReference type="Pfam" id="PF00561">
    <property type="entry name" value="Abhydrolase_1"/>
    <property type="match status" value="1"/>
</dbReference>
<evidence type="ECO:0000256" key="6">
    <source>
        <dbReference type="ARBA" id="ARBA00022670"/>
    </source>
</evidence>
<dbReference type="NCBIfam" id="TIGR01249">
    <property type="entry name" value="pro_imino_pep_1"/>
    <property type="match status" value="1"/>
</dbReference>
<dbReference type="PANTHER" id="PTHR43722">
    <property type="entry name" value="PROLINE IMINOPEPTIDASE"/>
    <property type="match status" value="1"/>
</dbReference>
<dbReference type="GO" id="GO:0006508">
    <property type="term" value="P:proteolysis"/>
    <property type="evidence" value="ECO:0007669"/>
    <property type="project" value="UniProtKB-KW"/>
</dbReference>
<feature type="domain" description="AB hydrolase-1" evidence="11">
    <location>
        <begin position="41"/>
        <end position="338"/>
    </location>
</feature>
<evidence type="ECO:0000256" key="1">
    <source>
        <dbReference type="ARBA" id="ARBA00001585"/>
    </source>
</evidence>
<dbReference type="PRINTS" id="PR00793">
    <property type="entry name" value="PROAMNOPTASE"/>
</dbReference>
<feature type="active site" description="Nucleophile" evidence="9">
    <location>
        <position position="117"/>
    </location>
</feature>
<evidence type="ECO:0000256" key="3">
    <source>
        <dbReference type="ARBA" id="ARBA00010088"/>
    </source>
</evidence>
<keyword evidence="5 8" id="KW-0963">Cytoplasm</keyword>
<dbReference type="OrthoDB" id="10249433at2759"/>
<dbReference type="InterPro" id="IPR000073">
    <property type="entry name" value="AB_hydrolase_1"/>
</dbReference>
<dbReference type="GeneID" id="31004165"/>
<evidence type="ECO:0000313" key="13">
    <source>
        <dbReference type="Proteomes" id="UP000214365"/>
    </source>
</evidence>
<feature type="active site" description="Proton donor" evidence="9">
    <location>
        <position position="336"/>
    </location>
</feature>
<evidence type="ECO:0000256" key="10">
    <source>
        <dbReference type="RuleBase" id="RU003421"/>
    </source>
</evidence>
<comment type="caution">
    <text evidence="12">The sequence shown here is derived from an EMBL/GenBank/DDBJ whole genome shotgun (WGS) entry which is preliminary data.</text>
</comment>
<comment type="subcellular location">
    <subcellularLocation>
        <location evidence="2 8">Cytoplasm</location>
    </subcellularLocation>
</comment>
<evidence type="ECO:0000259" key="11">
    <source>
        <dbReference type="Pfam" id="PF00561"/>
    </source>
</evidence>
<dbReference type="GO" id="GO:0005737">
    <property type="term" value="C:cytoplasm"/>
    <property type="evidence" value="ECO:0007669"/>
    <property type="project" value="UniProtKB-SubCell"/>
</dbReference>
<dbReference type="InterPro" id="IPR002410">
    <property type="entry name" value="Peptidase_S33"/>
</dbReference>
<dbReference type="EMBL" id="LFMY01000005">
    <property type="protein sequence ID" value="OKL60560.1"/>
    <property type="molecule type" value="Genomic_DNA"/>
</dbReference>
<dbReference type="SUPFAM" id="SSF53474">
    <property type="entry name" value="alpha/beta-Hydrolases"/>
    <property type="match status" value="1"/>
</dbReference>
<evidence type="ECO:0000256" key="7">
    <source>
        <dbReference type="ARBA" id="ARBA00022801"/>
    </source>
</evidence>
<gene>
    <name evidence="12" type="ORF">UA08_04410</name>
</gene>
<evidence type="ECO:0000313" key="12">
    <source>
        <dbReference type="EMBL" id="OKL60560.1"/>
    </source>
</evidence>
<dbReference type="Proteomes" id="UP000214365">
    <property type="component" value="Unassembled WGS sequence"/>
</dbReference>
<evidence type="ECO:0000256" key="9">
    <source>
        <dbReference type="PIRSR" id="PIRSR006431-1"/>
    </source>
</evidence>